<accession>A0A198UMI0</accession>
<reference evidence="1 2" key="1">
    <citation type="journal article" date="2016" name="Genome Biol. Evol.">
        <title>Comparative Genomic Analyses of the Moraxella catarrhalis Serosensitive and Seroresistant Lineages Demonstrate Their Independent Evolution.</title>
        <authorList>
            <person name="Earl J.P."/>
            <person name="de Vries S.P."/>
            <person name="Ahmed A."/>
            <person name="Powell E."/>
            <person name="Schultz M.P."/>
            <person name="Hermans P.W."/>
            <person name="Hill D.J."/>
            <person name="Zhou Z."/>
            <person name="Constantinidou C.I."/>
            <person name="Hu F.Z."/>
            <person name="Bootsma H.J."/>
            <person name="Ehrlich G.D."/>
        </authorList>
    </citation>
    <scope>NUCLEOTIDE SEQUENCE [LARGE SCALE GENOMIC DNA]</scope>
    <source>
        <strain evidence="1 2">Z7542</strain>
    </source>
</reference>
<name>A0A198UMI0_MORCA</name>
<dbReference type="Proteomes" id="UP000078228">
    <property type="component" value="Unassembled WGS sequence"/>
</dbReference>
<comment type="caution">
    <text evidence="1">The sequence shown here is derived from an EMBL/GenBank/DDBJ whole genome shotgun (WGS) entry which is preliminary data.</text>
</comment>
<organism evidence="1 2">
    <name type="scientific">Moraxella catarrhalis</name>
    <name type="common">Branhamella catarrhalis</name>
    <dbReference type="NCBI Taxonomy" id="480"/>
    <lineage>
        <taxon>Bacteria</taxon>
        <taxon>Pseudomonadati</taxon>
        <taxon>Pseudomonadota</taxon>
        <taxon>Gammaproteobacteria</taxon>
        <taxon>Moraxellales</taxon>
        <taxon>Moraxellaceae</taxon>
        <taxon>Moraxella</taxon>
    </lineage>
</organism>
<protein>
    <submittedName>
        <fullName evidence="1">Uncharacterized protein</fullName>
    </submittedName>
</protein>
<sequence length="180" mass="20904">MLIRQTPLAKRPGALTNEQVEAWMSANPDRVQRLDNTAYDHSIIQSIKTKSEKRKQVKPLDSKAIKDALAKQQRQTPKKVPVTCSARPKKAVKSATKRKKRGRKPVNCLKTLAKRRNDWLQYLQITGWPMSSREVREMFGITNPKFTAERINQDGEYISITKEMHKSRKTLIFRAINYER</sequence>
<dbReference type="EMBL" id="LXHC01000006">
    <property type="protein sequence ID" value="OAU97550.1"/>
    <property type="molecule type" value="Genomic_DNA"/>
</dbReference>
<dbReference type="PATRIC" id="fig|480.237.peg.1184"/>
<keyword evidence="2" id="KW-1185">Reference proteome</keyword>
<proteinExistence type="predicted"/>
<gene>
    <name evidence="1" type="ORF">AO384_0586</name>
</gene>
<evidence type="ECO:0000313" key="1">
    <source>
        <dbReference type="EMBL" id="OAU97550.1"/>
    </source>
</evidence>
<evidence type="ECO:0000313" key="2">
    <source>
        <dbReference type="Proteomes" id="UP000078228"/>
    </source>
</evidence>
<dbReference type="AlphaFoldDB" id="A0A198UMI0"/>
<dbReference type="RefSeq" id="WP_064610709.1">
    <property type="nucleotide sequence ID" value="NZ_LXHB01000049.1"/>
</dbReference>
<dbReference type="OrthoDB" id="6650035at2"/>